<organism evidence="1 2">
    <name type="scientific">Papaver somniferum</name>
    <name type="common">Opium poppy</name>
    <dbReference type="NCBI Taxonomy" id="3469"/>
    <lineage>
        <taxon>Eukaryota</taxon>
        <taxon>Viridiplantae</taxon>
        <taxon>Streptophyta</taxon>
        <taxon>Embryophyta</taxon>
        <taxon>Tracheophyta</taxon>
        <taxon>Spermatophyta</taxon>
        <taxon>Magnoliopsida</taxon>
        <taxon>Ranunculales</taxon>
        <taxon>Papaveraceae</taxon>
        <taxon>Papaveroideae</taxon>
        <taxon>Papaver</taxon>
    </lineage>
</organism>
<dbReference type="AlphaFoldDB" id="A0A4Y7L2K0"/>
<gene>
    <name evidence="1" type="ORF">C5167_002616</name>
</gene>
<sequence length="85" mass="10051">MTDAWEFTRIEIAFEACFLRRGMRFRSCRKWLYTDVEDASAAEFTECLVLLKAKHDPIFFRCSSCWSSQEVIIALEGNNMRFKIL</sequence>
<dbReference type="Gramene" id="RZC78425">
    <property type="protein sequence ID" value="RZC78425"/>
    <property type="gene ID" value="C5167_002616"/>
</dbReference>
<evidence type="ECO:0000313" key="1">
    <source>
        <dbReference type="EMBL" id="RZC78425.1"/>
    </source>
</evidence>
<proteinExistence type="predicted"/>
<reference evidence="1 2" key="1">
    <citation type="journal article" date="2018" name="Science">
        <title>The opium poppy genome and morphinan production.</title>
        <authorList>
            <person name="Guo L."/>
            <person name="Winzer T."/>
            <person name="Yang X."/>
            <person name="Li Y."/>
            <person name="Ning Z."/>
            <person name="He Z."/>
            <person name="Teodor R."/>
            <person name="Lu Y."/>
            <person name="Bowser T.A."/>
            <person name="Graham I.A."/>
            <person name="Ye K."/>
        </authorList>
    </citation>
    <scope>NUCLEOTIDE SEQUENCE [LARGE SCALE GENOMIC DNA]</scope>
    <source>
        <strain evidence="2">cv. HN1</strain>
        <tissue evidence="1">Leaves</tissue>
    </source>
</reference>
<dbReference type="Proteomes" id="UP000316621">
    <property type="component" value="Chromosome 9"/>
</dbReference>
<protein>
    <submittedName>
        <fullName evidence="1">Uncharacterized protein</fullName>
    </submittedName>
</protein>
<dbReference type="EMBL" id="CM010723">
    <property type="protein sequence ID" value="RZC78425.1"/>
    <property type="molecule type" value="Genomic_DNA"/>
</dbReference>
<keyword evidence="2" id="KW-1185">Reference proteome</keyword>
<name>A0A4Y7L2K0_PAPSO</name>
<accession>A0A4Y7L2K0</accession>
<evidence type="ECO:0000313" key="2">
    <source>
        <dbReference type="Proteomes" id="UP000316621"/>
    </source>
</evidence>